<dbReference type="SUPFAM" id="SSF50630">
    <property type="entry name" value="Acid proteases"/>
    <property type="match status" value="1"/>
</dbReference>
<dbReference type="OrthoDB" id="5361565at2759"/>
<feature type="compositionally biased region" description="Low complexity" evidence="1">
    <location>
        <begin position="434"/>
        <end position="445"/>
    </location>
</feature>
<evidence type="ECO:0000313" key="5">
    <source>
        <dbReference type="EMBL" id="EWC48899.1"/>
    </source>
</evidence>
<evidence type="ECO:0000313" key="6">
    <source>
        <dbReference type="Proteomes" id="UP000024837"/>
    </source>
</evidence>
<dbReference type="Proteomes" id="UP000024837">
    <property type="component" value="Unassembled WGS sequence"/>
</dbReference>
<proteinExistence type="predicted"/>
<feature type="chain" id="PRO_5004893867" description="Peptidase A1 domain-containing protein" evidence="3">
    <location>
        <begin position="23"/>
        <end position="547"/>
    </location>
</feature>
<evidence type="ECO:0000256" key="2">
    <source>
        <dbReference type="SAM" id="Phobius"/>
    </source>
</evidence>
<keyword evidence="6" id="KW-1185">Reference proteome</keyword>
<feature type="signal peptide" evidence="3">
    <location>
        <begin position="1"/>
        <end position="22"/>
    </location>
</feature>
<dbReference type="HOGENOM" id="CLU_028892_1_0_1"/>
<accession>W7HZG0</accession>
<feature type="domain" description="Peptidase A1" evidence="4">
    <location>
        <begin position="168"/>
        <end position="397"/>
    </location>
</feature>
<dbReference type="AlphaFoldDB" id="W7HZG0"/>
<dbReference type="Gene3D" id="2.40.70.10">
    <property type="entry name" value="Acid Proteases"/>
    <property type="match status" value="1"/>
</dbReference>
<keyword evidence="2" id="KW-1133">Transmembrane helix</keyword>
<feature type="transmembrane region" description="Helical" evidence="2">
    <location>
        <begin position="459"/>
        <end position="484"/>
    </location>
</feature>
<gene>
    <name evidence="5" type="ORF">DRE_00204</name>
</gene>
<feature type="region of interest" description="Disordered" evidence="1">
    <location>
        <begin position="511"/>
        <end position="547"/>
    </location>
</feature>
<name>W7HZG0_9PEZI</name>
<evidence type="ECO:0000256" key="1">
    <source>
        <dbReference type="SAM" id="MobiDB-lite"/>
    </source>
</evidence>
<sequence length="547" mass="59210">MQHCNLRWWWIISLARAGAVSSFSCAVDPLVVPYGNTTLRPDVQSFGIPFTVGGQNFALKPTNDFAITYIASVPRECADTGDPIACSKDPNKGDVDEVRLGGLFNTKTSGTYKGPIRWNSIGGGREEETTREQRHYAEETIKIGDSVINDFLLLSSDKMKPDDTNYLGLGKNSTILNALYDMGRIPSKVWGYWGGWTGVTKQTIQEGSLVLGGYDESKVSGGFVSYKVTNDQNGCNLRILIKDIRLRAINGVETSIFDRGMNIDACISPTFNSLSLPRNMVLRIAQAGDFSVRDEDRSLGLYGWGFKVPVADNNGFSLTIELEDVKINIPNHQLFHPLRYTTQNDVEIINGSTTQVFQVNSLQDINRNDLSQLGWPFLSSAYIVVDPEEETFSVAQAVQSIVTSSRIVSVVAPACTTGFSSFEKADGGGPQTQPPEASSTPTTTTNADASLPDSTSGPLSASLIGCIVGVAALLVLSAALWFFVRRRFPAKGPTPSSNGTLRLSSTLVLPELSGADGGRPPQPDGGLIPLQDRSSQVKKSRSIYELA</sequence>
<dbReference type="Pfam" id="PF00026">
    <property type="entry name" value="Asp"/>
    <property type="match status" value="1"/>
</dbReference>
<evidence type="ECO:0000256" key="3">
    <source>
        <dbReference type="SAM" id="SignalP"/>
    </source>
</evidence>
<reference evidence="5 6" key="1">
    <citation type="submission" date="2013-05" db="EMBL/GenBank/DDBJ databases">
        <title>Drechslerella stenobrocha genome reveals carnivorous origination and mechanical trapping mechanism of predatory fungi.</title>
        <authorList>
            <person name="Liu X."/>
            <person name="Zhang W."/>
            <person name="Liu K."/>
        </authorList>
    </citation>
    <scope>NUCLEOTIDE SEQUENCE [LARGE SCALE GENOMIC DNA]</scope>
    <source>
        <strain evidence="5 6">248</strain>
    </source>
</reference>
<keyword evidence="2" id="KW-0472">Membrane</keyword>
<organism evidence="5 6">
    <name type="scientific">Drechslerella stenobrocha 248</name>
    <dbReference type="NCBI Taxonomy" id="1043628"/>
    <lineage>
        <taxon>Eukaryota</taxon>
        <taxon>Fungi</taxon>
        <taxon>Dikarya</taxon>
        <taxon>Ascomycota</taxon>
        <taxon>Pezizomycotina</taxon>
        <taxon>Orbiliomycetes</taxon>
        <taxon>Orbiliales</taxon>
        <taxon>Orbiliaceae</taxon>
        <taxon>Drechslerella</taxon>
    </lineage>
</organism>
<feature type="region of interest" description="Disordered" evidence="1">
    <location>
        <begin position="422"/>
        <end position="454"/>
    </location>
</feature>
<evidence type="ECO:0000259" key="4">
    <source>
        <dbReference type="Pfam" id="PF00026"/>
    </source>
</evidence>
<keyword evidence="2" id="KW-0812">Transmembrane</keyword>
<dbReference type="InterPro" id="IPR021109">
    <property type="entry name" value="Peptidase_aspartic_dom_sf"/>
</dbReference>
<dbReference type="EMBL" id="KI966371">
    <property type="protein sequence ID" value="EWC48899.1"/>
    <property type="molecule type" value="Genomic_DNA"/>
</dbReference>
<keyword evidence="3" id="KW-0732">Signal</keyword>
<protein>
    <recommendedName>
        <fullName evidence="4">Peptidase A1 domain-containing protein</fullName>
    </recommendedName>
</protein>
<dbReference type="InterPro" id="IPR033121">
    <property type="entry name" value="PEPTIDASE_A1"/>
</dbReference>